<keyword evidence="9 11" id="KW-0456">Lyase</keyword>
<protein>
    <recommendedName>
        <fullName evidence="11">L-serine deaminase</fullName>
    </recommendedName>
</protein>
<evidence type="ECO:0000256" key="6">
    <source>
        <dbReference type="ARBA" id="ARBA00022723"/>
    </source>
</evidence>
<dbReference type="STRING" id="1157490.EL26_18125"/>
<dbReference type="PROSITE" id="PS51671">
    <property type="entry name" value="ACT"/>
    <property type="match status" value="1"/>
</dbReference>
<dbReference type="UniPathway" id="UPA00138"/>
<evidence type="ECO:0000313" key="14">
    <source>
        <dbReference type="EMBL" id="KEO81945.1"/>
    </source>
</evidence>
<dbReference type="InterPro" id="IPR045865">
    <property type="entry name" value="ACT-like_dom_sf"/>
</dbReference>
<comment type="cofactor">
    <cofactor evidence="1 12">
        <name>[4Fe-4S] cluster</name>
        <dbReference type="ChEBI" id="CHEBI:49883"/>
    </cofactor>
</comment>
<dbReference type="AlphaFoldDB" id="A0A074LN51"/>
<evidence type="ECO:0000256" key="3">
    <source>
        <dbReference type="ARBA" id="ARBA00008636"/>
    </source>
</evidence>
<evidence type="ECO:0000256" key="5">
    <source>
        <dbReference type="ARBA" id="ARBA00022485"/>
    </source>
</evidence>
<dbReference type="GO" id="GO:0051539">
    <property type="term" value="F:4 iron, 4 sulfur cluster binding"/>
    <property type="evidence" value="ECO:0007669"/>
    <property type="project" value="UniProtKB-UniRule"/>
</dbReference>
<evidence type="ECO:0000259" key="13">
    <source>
        <dbReference type="PROSITE" id="PS51671"/>
    </source>
</evidence>
<dbReference type="Pfam" id="PF03315">
    <property type="entry name" value="SDH_beta"/>
    <property type="match status" value="1"/>
</dbReference>
<dbReference type="FunFam" id="3.30.1330.90:FF:000004">
    <property type="entry name" value="L-serine dehydratase, iron-sulfur-dependent subunit beta"/>
    <property type="match status" value="1"/>
</dbReference>
<reference evidence="14 15" key="1">
    <citation type="journal article" date="2013" name="Int. J. Syst. Evol. Microbiol.">
        <title>Tumebacillus flagellatus sp. nov., an alpha-amylase/pullulanase-producing bacterium isolated from cassava wastewater.</title>
        <authorList>
            <person name="Wang Q."/>
            <person name="Xie N."/>
            <person name="Qin Y."/>
            <person name="Shen N."/>
            <person name="Zhu J."/>
            <person name="Mi H."/>
            <person name="Huang R."/>
        </authorList>
    </citation>
    <scope>NUCLEOTIDE SEQUENCE [LARGE SCALE GENOMIC DNA]</scope>
    <source>
        <strain evidence="14 15">GST4</strain>
    </source>
</reference>
<dbReference type="InterPro" id="IPR029009">
    <property type="entry name" value="ASB_dom_sf"/>
</dbReference>
<evidence type="ECO:0000256" key="4">
    <source>
        <dbReference type="ARBA" id="ARBA00022432"/>
    </source>
</evidence>
<sequence>MSSSFRHSFDIIGPIMIGPSSSHTAGAARIGRIARNLFGEEPEIAEILLYGSFAKTYRGHGTDVALVAGLLNFPTHDNRIPKSLQIAKESGIAVTFKPGPPNPDYHPNTVRIKLSKGERKFEMLGVSIGGGAVEILEIDGFKVKMTGQYPTLVIPHADRFGVIAAVTTILSKHQLNISFMEVSRRGRGSEALMLISTDEQPPAEAVAEIQLLEAVKRVSSIEAS</sequence>
<dbReference type="FunFam" id="3.30.70.260:FF:000008">
    <property type="entry name" value="D-3-phosphoglycerate dehydrogenase, chloroplastic"/>
    <property type="match status" value="1"/>
</dbReference>
<dbReference type="Gene3D" id="3.30.1330.90">
    <property type="entry name" value="D-3-phosphoglycerate dehydrogenase, domain 3"/>
    <property type="match status" value="1"/>
</dbReference>
<accession>A0A074LN51</accession>
<dbReference type="NCBIfam" id="TIGR00719">
    <property type="entry name" value="sda_beta"/>
    <property type="match status" value="1"/>
</dbReference>
<dbReference type="EMBL" id="JMIR01000030">
    <property type="protein sequence ID" value="KEO81945.1"/>
    <property type="molecule type" value="Genomic_DNA"/>
</dbReference>
<comment type="pathway">
    <text evidence="2 11">Carbohydrate biosynthesis; gluconeogenesis.</text>
</comment>
<name>A0A074LN51_9BACL</name>
<dbReference type="SUPFAM" id="SSF55021">
    <property type="entry name" value="ACT-like"/>
    <property type="match status" value="1"/>
</dbReference>
<comment type="catalytic activity">
    <reaction evidence="10 11 12">
        <text>L-serine = pyruvate + NH4(+)</text>
        <dbReference type="Rhea" id="RHEA:19169"/>
        <dbReference type="ChEBI" id="CHEBI:15361"/>
        <dbReference type="ChEBI" id="CHEBI:28938"/>
        <dbReference type="ChEBI" id="CHEBI:33384"/>
        <dbReference type="EC" id="4.3.1.17"/>
    </reaction>
</comment>
<dbReference type="InterPro" id="IPR002912">
    <property type="entry name" value="ACT_dom"/>
</dbReference>
<dbReference type="OrthoDB" id="9813137at2"/>
<keyword evidence="7 11" id="KW-0408">Iron</keyword>
<evidence type="ECO:0000313" key="15">
    <source>
        <dbReference type="Proteomes" id="UP000027931"/>
    </source>
</evidence>
<keyword evidence="15" id="KW-1185">Reference proteome</keyword>
<dbReference type="PANTHER" id="PTHR30182:SF12">
    <property type="entry name" value="L-SERINE DEHYDRATASE, BETA CHAIN-RELATED"/>
    <property type="match status" value="1"/>
</dbReference>
<evidence type="ECO:0000256" key="12">
    <source>
        <dbReference type="RuleBase" id="RU366059"/>
    </source>
</evidence>
<evidence type="ECO:0000256" key="1">
    <source>
        <dbReference type="ARBA" id="ARBA00001966"/>
    </source>
</evidence>
<keyword evidence="4 11" id="KW-0312">Gluconeogenesis</keyword>
<dbReference type="Gene3D" id="3.30.70.260">
    <property type="match status" value="1"/>
</dbReference>
<dbReference type="GO" id="GO:0046872">
    <property type="term" value="F:metal ion binding"/>
    <property type="evidence" value="ECO:0007669"/>
    <property type="project" value="UniProtKB-UniRule"/>
</dbReference>
<keyword evidence="6 11" id="KW-0479">Metal-binding</keyword>
<dbReference type="InterPro" id="IPR004643">
    <property type="entry name" value="Fe-S_L-Ser_bsu"/>
</dbReference>
<evidence type="ECO:0000256" key="2">
    <source>
        <dbReference type="ARBA" id="ARBA00004742"/>
    </source>
</evidence>
<dbReference type="InterPro" id="IPR051318">
    <property type="entry name" value="Fe-S_L-Ser"/>
</dbReference>
<dbReference type="CDD" id="cd04903">
    <property type="entry name" value="ACT_LSD"/>
    <property type="match status" value="1"/>
</dbReference>
<feature type="domain" description="ACT" evidence="13">
    <location>
        <begin position="151"/>
        <end position="224"/>
    </location>
</feature>
<dbReference type="GO" id="GO:0006094">
    <property type="term" value="P:gluconeogenesis"/>
    <property type="evidence" value="ECO:0007669"/>
    <property type="project" value="UniProtKB-UniRule"/>
</dbReference>
<proteinExistence type="inferred from homology"/>
<evidence type="ECO:0000256" key="10">
    <source>
        <dbReference type="ARBA" id="ARBA00049406"/>
    </source>
</evidence>
<dbReference type="PIRSF" id="PIRSF036692">
    <property type="entry name" value="SDH_B"/>
    <property type="match status" value="1"/>
</dbReference>
<dbReference type="GO" id="GO:0003941">
    <property type="term" value="F:L-serine ammonia-lyase activity"/>
    <property type="evidence" value="ECO:0007669"/>
    <property type="project" value="UniProtKB-UniRule"/>
</dbReference>
<organism evidence="14 15">
    <name type="scientific">Tumebacillus flagellatus</name>
    <dbReference type="NCBI Taxonomy" id="1157490"/>
    <lineage>
        <taxon>Bacteria</taxon>
        <taxon>Bacillati</taxon>
        <taxon>Bacillota</taxon>
        <taxon>Bacilli</taxon>
        <taxon>Bacillales</taxon>
        <taxon>Alicyclobacillaceae</taxon>
        <taxon>Tumebacillus</taxon>
    </lineage>
</organism>
<dbReference type="Pfam" id="PF01842">
    <property type="entry name" value="ACT"/>
    <property type="match status" value="1"/>
</dbReference>
<gene>
    <name evidence="14" type="ORF">EL26_18125</name>
</gene>
<dbReference type="InterPro" id="IPR005131">
    <property type="entry name" value="Ser_deHydtase_bsu"/>
</dbReference>
<evidence type="ECO:0000256" key="11">
    <source>
        <dbReference type="PIRNR" id="PIRNR036692"/>
    </source>
</evidence>
<dbReference type="SUPFAM" id="SSF143548">
    <property type="entry name" value="Serine metabolism enzymes domain"/>
    <property type="match status" value="1"/>
</dbReference>
<evidence type="ECO:0000256" key="7">
    <source>
        <dbReference type="ARBA" id="ARBA00023004"/>
    </source>
</evidence>
<dbReference type="RefSeq" id="WP_038091724.1">
    <property type="nucleotide sequence ID" value="NZ_JMIR01000030.1"/>
</dbReference>
<comment type="similarity">
    <text evidence="3 11 12">Belongs to the iron-sulfur dependent L-serine dehydratase family.</text>
</comment>
<comment type="caution">
    <text evidence="14">The sequence shown here is derived from an EMBL/GenBank/DDBJ whole genome shotgun (WGS) entry which is preliminary data.</text>
</comment>
<evidence type="ECO:0000256" key="8">
    <source>
        <dbReference type="ARBA" id="ARBA00023014"/>
    </source>
</evidence>
<evidence type="ECO:0000256" key="9">
    <source>
        <dbReference type="ARBA" id="ARBA00023239"/>
    </source>
</evidence>
<keyword evidence="5 11" id="KW-0004">4Fe-4S</keyword>
<dbReference type="Proteomes" id="UP000027931">
    <property type="component" value="Unassembled WGS sequence"/>
</dbReference>
<keyword evidence="8 11" id="KW-0411">Iron-sulfur</keyword>
<dbReference type="PANTHER" id="PTHR30182">
    <property type="entry name" value="L-SERINE DEHYDRATASE"/>
    <property type="match status" value="1"/>
</dbReference>
<dbReference type="eggNOG" id="COG1760">
    <property type="taxonomic scope" value="Bacteria"/>
</dbReference>